<proteinExistence type="predicted"/>
<reference evidence="2 3" key="1">
    <citation type="submission" date="2024-11" db="EMBL/GenBank/DDBJ databases">
        <title>Chromosome-level genome assembly of the freshwater bivalve Anodonta woodiana.</title>
        <authorList>
            <person name="Chen X."/>
        </authorList>
    </citation>
    <scope>NUCLEOTIDE SEQUENCE [LARGE SCALE GENOMIC DNA]</scope>
    <source>
        <strain evidence="2">MN2024</strain>
        <tissue evidence="2">Gills</tissue>
    </source>
</reference>
<keyword evidence="3" id="KW-1185">Reference proteome</keyword>
<feature type="compositionally biased region" description="Polar residues" evidence="1">
    <location>
        <begin position="45"/>
        <end position="55"/>
    </location>
</feature>
<evidence type="ECO:0000256" key="1">
    <source>
        <dbReference type="SAM" id="MobiDB-lite"/>
    </source>
</evidence>
<protein>
    <submittedName>
        <fullName evidence="2">Uncharacterized protein</fullName>
    </submittedName>
</protein>
<evidence type="ECO:0000313" key="2">
    <source>
        <dbReference type="EMBL" id="KAL3879355.1"/>
    </source>
</evidence>
<name>A0ABD3X3C3_SINWO</name>
<accession>A0ABD3X3C3</accession>
<organism evidence="2 3">
    <name type="scientific">Sinanodonta woodiana</name>
    <name type="common">Chinese pond mussel</name>
    <name type="synonym">Anodonta woodiana</name>
    <dbReference type="NCBI Taxonomy" id="1069815"/>
    <lineage>
        <taxon>Eukaryota</taxon>
        <taxon>Metazoa</taxon>
        <taxon>Spiralia</taxon>
        <taxon>Lophotrochozoa</taxon>
        <taxon>Mollusca</taxon>
        <taxon>Bivalvia</taxon>
        <taxon>Autobranchia</taxon>
        <taxon>Heteroconchia</taxon>
        <taxon>Palaeoheterodonta</taxon>
        <taxon>Unionida</taxon>
        <taxon>Unionoidea</taxon>
        <taxon>Unionidae</taxon>
        <taxon>Unioninae</taxon>
        <taxon>Sinanodonta</taxon>
    </lineage>
</organism>
<gene>
    <name evidence="2" type="ORF">ACJMK2_031653</name>
</gene>
<sequence>MIVVYLQCGQFRTRLRRRFLRSKVIPQGTNGVAVSEKLQEPISHPTVTSSSSNTDEGQDRDDSRTPEALNQVVEEFVEYEIKKIKALIQLKSDVIAEEMMARGASLAEINEAVRKEMKDGMATVDV</sequence>
<dbReference type="EMBL" id="JBJQND010000004">
    <property type="protein sequence ID" value="KAL3879355.1"/>
    <property type="molecule type" value="Genomic_DNA"/>
</dbReference>
<comment type="caution">
    <text evidence="2">The sequence shown here is derived from an EMBL/GenBank/DDBJ whole genome shotgun (WGS) entry which is preliminary data.</text>
</comment>
<feature type="region of interest" description="Disordered" evidence="1">
    <location>
        <begin position="32"/>
        <end position="67"/>
    </location>
</feature>
<dbReference type="Proteomes" id="UP001634394">
    <property type="component" value="Unassembled WGS sequence"/>
</dbReference>
<evidence type="ECO:0000313" key="3">
    <source>
        <dbReference type="Proteomes" id="UP001634394"/>
    </source>
</evidence>
<dbReference type="AlphaFoldDB" id="A0ABD3X3C3"/>